<evidence type="ECO:0000256" key="1">
    <source>
        <dbReference type="SAM" id="MobiDB-lite"/>
    </source>
</evidence>
<evidence type="ECO:0000313" key="2">
    <source>
        <dbReference type="EMBL" id="GBP70155.1"/>
    </source>
</evidence>
<feature type="compositionally biased region" description="Basic and acidic residues" evidence="1">
    <location>
        <begin position="1"/>
        <end position="10"/>
    </location>
</feature>
<proteinExistence type="predicted"/>
<name>A0A4C1Y6U0_EUMVA</name>
<dbReference type="EMBL" id="BGZK01001065">
    <property type="protein sequence ID" value="GBP70155.1"/>
    <property type="molecule type" value="Genomic_DNA"/>
</dbReference>
<organism evidence="2 3">
    <name type="scientific">Eumeta variegata</name>
    <name type="common">Bagworm moth</name>
    <name type="synonym">Eumeta japonica</name>
    <dbReference type="NCBI Taxonomy" id="151549"/>
    <lineage>
        <taxon>Eukaryota</taxon>
        <taxon>Metazoa</taxon>
        <taxon>Ecdysozoa</taxon>
        <taxon>Arthropoda</taxon>
        <taxon>Hexapoda</taxon>
        <taxon>Insecta</taxon>
        <taxon>Pterygota</taxon>
        <taxon>Neoptera</taxon>
        <taxon>Endopterygota</taxon>
        <taxon>Lepidoptera</taxon>
        <taxon>Glossata</taxon>
        <taxon>Ditrysia</taxon>
        <taxon>Tineoidea</taxon>
        <taxon>Psychidae</taxon>
        <taxon>Oiketicinae</taxon>
        <taxon>Eumeta</taxon>
    </lineage>
</organism>
<evidence type="ECO:0000313" key="3">
    <source>
        <dbReference type="Proteomes" id="UP000299102"/>
    </source>
</evidence>
<dbReference type="Proteomes" id="UP000299102">
    <property type="component" value="Unassembled WGS sequence"/>
</dbReference>
<gene>
    <name evidence="2" type="ORF">EVAR_52740_1</name>
</gene>
<sequence>MGSKKDEFKRGRTNLTDNLREGCPSTATTEDISAVRLMVKTDKRVTYQQIRTSLDIGMSQVLKILHENLAVRKLRRINWHREMMQRFAEVFKCCLRQSYR</sequence>
<protein>
    <submittedName>
        <fullName evidence="2">Uncharacterized protein</fullName>
    </submittedName>
</protein>
<dbReference type="AlphaFoldDB" id="A0A4C1Y6U0"/>
<accession>A0A4C1Y6U0</accession>
<keyword evidence="3" id="KW-1185">Reference proteome</keyword>
<reference evidence="2 3" key="1">
    <citation type="journal article" date="2019" name="Commun. Biol.">
        <title>The bagworm genome reveals a unique fibroin gene that provides high tensile strength.</title>
        <authorList>
            <person name="Kono N."/>
            <person name="Nakamura H."/>
            <person name="Ohtoshi R."/>
            <person name="Tomita M."/>
            <person name="Numata K."/>
            <person name="Arakawa K."/>
        </authorList>
    </citation>
    <scope>NUCLEOTIDE SEQUENCE [LARGE SCALE GENOMIC DNA]</scope>
</reference>
<comment type="caution">
    <text evidence="2">The sequence shown here is derived from an EMBL/GenBank/DDBJ whole genome shotgun (WGS) entry which is preliminary data.</text>
</comment>
<feature type="region of interest" description="Disordered" evidence="1">
    <location>
        <begin position="1"/>
        <end position="22"/>
    </location>
</feature>
<dbReference type="OrthoDB" id="10017160at2759"/>